<dbReference type="VEuPathDB" id="FungiDB:F503_08672"/>
<accession>S3C9Z4</accession>
<evidence type="ECO:0000256" key="2">
    <source>
        <dbReference type="ARBA" id="ARBA00023043"/>
    </source>
</evidence>
<name>S3C9Z4_OPHP1</name>
<dbReference type="eggNOG" id="ENOG502RKS4">
    <property type="taxonomic scope" value="Eukaryota"/>
</dbReference>
<keyword evidence="2 3" id="KW-0040">ANK repeat</keyword>
<dbReference type="HOGENOM" id="CLU_467823_0_0_1"/>
<keyword evidence="5" id="KW-1185">Reference proteome</keyword>
<evidence type="ECO:0000313" key="5">
    <source>
        <dbReference type="Proteomes" id="UP000016923"/>
    </source>
</evidence>
<dbReference type="Proteomes" id="UP000016923">
    <property type="component" value="Unassembled WGS sequence"/>
</dbReference>
<dbReference type="SMART" id="SM00248">
    <property type="entry name" value="ANK"/>
    <property type="match status" value="4"/>
</dbReference>
<dbReference type="Gene3D" id="1.25.40.20">
    <property type="entry name" value="Ankyrin repeat-containing domain"/>
    <property type="match status" value="2"/>
</dbReference>
<proteinExistence type="predicted"/>
<dbReference type="InterPro" id="IPR036770">
    <property type="entry name" value="Ankyrin_rpt-contain_sf"/>
</dbReference>
<organism evidence="4 5">
    <name type="scientific">Ophiostoma piceae (strain UAMH 11346)</name>
    <name type="common">Sap stain fungus</name>
    <dbReference type="NCBI Taxonomy" id="1262450"/>
    <lineage>
        <taxon>Eukaryota</taxon>
        <taxon>Fungi</taxon>
        <taxon>Dikarya</taxon>
        <taxon>Ascomycota</taxon>
        <taxon>Pezizomycotina</taxon>
        <taxon>Sordariomycetes</taxon>
        <taxon>Sordariomycetidae</taxon>
        <taxon>Ophiostomatales</taxon>
        <taxon>Ophiostomataceae</taxon>
        <taxon>Ophiostoma</taxon>
    </lineage>
</organism>
<dbReference type="InterPro" id="IPR002110">
    <property type="entry name" value="Ankyrin_rpt"/>
</dbReference>
<dbReference type="EMBL" id="KE148171">
    <property type="protein sequence ID" value="EPE03058.1"/>
    <property type="molecule type" value="Genomic_DNA"/>
</dbReference>
<keyword evidence="1" id="KW-0677">Repeat</keyword>
<dbReference type="SUPFAM" id="SSF48403">
    <property type="entry name" value="Ankyrin repeat"/>
    <property type="match status" value="1"/>
</dbReference>
<feature type="repeat" description="ANK" evidence="3">
    <location>
        <begin position="184"/>
        <end position="222"/>
    </location>
</feature>
<dbReference type="InterPro" id="IPR050745">
    <property type="entry name" value="Multifunctional_regulatory"/>
</dbReference>
<evidence type="ECO:0000256" key="3">
    <source>
        <dbReference type="PROSITE-ProRule" id="PRU00023"/>
    </source>
</evidence>
<dbReference type="OrthoDB" id="194358at2759"/>
<protein>
    <submittedName>
        <fullName evidence="4">Ankyrin repeat-containing protein</fullName>
    </submittedName>
</protein>
<gene>
    <name evidence="4" type="ORF">F503_08672</name>
</gene>
<reference evidence="4 5" key="1">
    <citation type="journal article" date="2013" name="BMC Genomics">
        <title>The genome and transcriptome of the pine saprophyte Ophiostoma piceae, and a comparison with the bark beetle-associated pine pathogen Grosmannia clavigera.</title>
        <authorList>
            <person name="Haridas S."/>
            <person name="Wang Y."/>
            <person name="Lim L."/>
            <person name="Massoumi Alamouti S."/>
            <person name="Jackman S."/>
            <person name="Docking R."/>
            <person name="Robertson G."/>
            <person name="Birol I."/>
            <person name="Bohlmann J."/>
            <person name="Breuil C."/>
        </authorList>
    </citation>
    <scope>NUCLEOTIDE SEQUENCE [LARGE SCALE GENOMIC DNA]</scope>
    <source>
        <strain evidence="4 5">UAMH 11346</strain>
    </source>
</reference>
<dbReference type="PANTHER" id="PTHR24189">
    <property type="entry name" value="MYOTROPHIN"/>
    <property type="match status" value="1"/>
</dbReference>
<sequence>MATQDHHDHNGPSVDADAALRAAFRRMSGTFPDPIDEEAYAFVRSMCPALSSGDKYSHCNGPEEFGHLHHMHEVIEADDLPAMQELIRIQPGLLTYECPGDFLCPLMVLAAQLSRHAILDILMKYRATLPPEMLVLPQYGEDDDFECGNWGTPLTAACRMGRFDTVRLLLQGMPDTDINEVGPNGLTPFLAAAEGGIGPPEVRVQLIRFLIERGADIYAVKQDFEHFYDESLKARPLVLRRPVPGGRGNALARAMDFNNTAPEVLAVLVEAGVNVYQSHVQSHVGILKSINESDGQDSGRHKSAYFSPMAIGAQHHNVVGVAALLHMFPDDHGRLLTSTDVILVPQRRALLRDPEDEVPVMLPLHAALTGAYSMDYIWTTDQAKSAVNMVRLFTADKAICAATINTPYRHYTPLHITTGFDRMTLLLALIELGADSEVPRPDGHGLILALFSSIARISHKYLHFSTSWAVDVDASTDMMAVFTKLLKRYSPRGKDGDVDAQNAATRIALINEADTNGNTPLYFATAYQMPKSTAALMALGARTTVANDAAQVPHTLPLEQEQSF</sequence>
<dbReference type="Pfam" id="PF12796">
    <property type="entry name" value="Ank_2"/>
    <property type="match status" value="1"/>
</dbReference>
<dbReference type="AlphaFoldDB" id="S3C9Z4"/>
<evidence type="ECO:0000256" key="1">
    <source>
        <dbReference type="ARBA" id="ARBA00022737"/>
    </source>
</evidence>
<evidence type="ECO:0000313" key="4">
    <source>
        <dbReference type="EMBL" id="EPE03058.1"/>
    </source>
</evidence>
<dbReference type="PROSITE" id="PS50088">
    <property type="entry name" value="ANK_REPEAT"/>
    <property type="match status" value="1"/>
</dbReference>